<keyword evidence="3" id="KW-1185">Reference proteome</keyword>
<comment type="caution">
    <text evidence="2">The sequence shown here is derived from an EMBL/GenBank/DDBJ whole genome shotgun (WGS) entry which is preliminary data.</text>
</comment>
<protein>
    <submittedName>
        <fullName evidence="2">Uncharacterized protein</fullName>
    </submittedName>
</protein>
<evidence type="ECO:0000313" key="2">
    <source>
        <dbReference type="EMBL" id="KAL0475359.1"/>
    </source>
</evidence>
<dbReference type="Proteomes" id="UP001451303">
    <property type="component" value="Unassembled WGS sequence"/>
</dbReference>
<evidence type="ECO:0000313" key="3">
    <source>
        <dbReference type="Proteomes" id="UP001451303"/>
    </source>
</evidence>
<evidence type="ECO:0000256" key="1">
    <source>
        <dbReference type="SAM" id="MobiDB-lite"/>
    </source>
</evidence>
<accession>A0ABR3DRR6</accession>
<gene>
    <name evidence="2" type="ORF">QR685DRAFT_559334</name>
</gene>
<proteinExistence type="predicted"/>
<feature type="region of interest" description="Disordered" evidence="1">
    <location>
        <begin position="27"/>
        <end position="75"/>
    </location>
</feature>
<organism evidence="2 3">
    <name type="scientific">Neurospora intermedia</name>
    <dbReference type="NCBI Taxonomy" id="5142"/>
    <lineage>
        <taxon>Eukaryota</taxon>
        <taxon>Fungi</taxon>
        <taxon>Dikarya</taxon>
        <taxon>Ascomycota</taxon>
        <taxon>Pezizomycotina</taxon>
        <taxon>Sordariomycetes</taxon>
        <taxon>Sordariomycetidae</taxon>
        <taxon>Sordariales</taxon>
        <taxon>Sordariaceae</taxon>
        <taxon>Neurospora</taxon>
    </lineage>
</organism>
<sequence length="85" mass="8888">MPRQVDSCLELLGHDIIHGAGWEPLSTTRVPRADKTAPLPEPEHGLAIPGLPASGGSCQGLTRGPEAGQGHGSKYGPKKFRLGII</sequence>
<dbReference type="EMBL" id="JAVLET010000001">
    <property type="protein sequence ID" value="KAL0475359.1"/>
    <property type="molecule type" value="Genomic_DNA"/>
</dbReference>
<name>A0ABR3DRR6_NEUIN</name>
<reference evidence="2 3" key="1">
    <citation type="submission" date="2023-09" db="EMBL/GenBank/DDBJ databases">
        <title>Multi-omics analysis of a traditional fermented food reveals byproduct-associated fungal strains for waste-to-food upcycling.</title>
        <authorList>
            <consortium name="Lawrence Berkeley National Laboratory"/>
            <person name="Rekdal V.M."/>
            <person name="Villalobos-Escobedo J.M."/>
            <person name="Rodriguez-Valeron N."/>
            <person name="Garcia M.O."/>
            <person name="Vasquez D.P."/>
            <person name="Damayanti I."/>
            <person name="Sorensen P.M."/>
            <person name="Baidoo E.E."/>
            <person name="De Carvalho A.C."/>
            <person name="Riley R."/>
            <person name="Lipzen A."/>
            <person name="He G."/>
            <person name="Yan M."/>
            <person name="Haridas S."/>
            <person name="Daum C."/>
            <person name="Yoshinaga Y."/>
            <person name="Ng V."/>
            <person name="Grigoriev I.V."/>
            <person name="Munk R."/>
            <person name="Nuraida L."/>
            <person name="Wijaya C.H."/>
            <person name="Morales P.-C."/>
            <person name="Keasling J.D."/>
        </authorList>
    </citation>
    <scope>NUCLEOTIDE SEQUENCE [LARGE SCALE GENOMIC DNA]</scope>
    <source>
        <strain evidence="2 3">FGSC 2613</strain>
    </source>
</reference>